<evidence type="ECO:0000313" key="1">
    <source>
        <dbReference type="EMBL" id="KAJ4700993.1"/>
    </source>
</evidence>
<organism evidence="1 2">
    <name type="scientific">Melia azedarach</name>
    <name type="common">Chinaberry tree</name>
    <dbReference type="NCBI Taxonomy" id="155640"/>
    <lineage>
        <taxon>Eukaryota</taxon>
        <taxon>Viridiplantae</taxon>
        <taxon>Streptophyta</taxon>
        <taxon>Embryophyta</taxon>
        <taxon>Tracheophyta</taxon>
        <taxon>Spermatophyta</taxon>
        <taxon>Magnoliopsida</taxon>
        <taxon>eudicotyledons</taxon>
        <taxon>Gunneridae</taxon>
        <taxon>Pentapetalae</taxon>
        <taxon>rosids</taxon>
        <taxon>malvids</taxon>
        <taxon>Sapindales</taxon>
        <taxon>Meliaceae</taxon>
        <taxon>Melia</taxon>
    </lineage>
</organism>
<sequence>MVNAFNLFVPTLVLALITGSPAISRPVSNPNPRPSLVSRLKLDGESLNCWDSLIQIQACTGEIILFFLNGVTYLGDGCCGAIRTIGKQCWPNMIDTLGFTDEESDVLEGYCDNNETTVATATPTRPPFVEVNSRVVSSRN</sequence>
<dbReference type="Proteomes" id="UP001164539">
    <property type="component" value="Chromosome 14"/>
</dbReference>
<comment type="caution">
    <text evidence="1">The sequence shown here is derived from an EMBL/GenBank/DDBJ whole genome shotgun (WGS) entry which is preliminary data.</text>
</comment>
<protein>
    <submittedName>
        <fullName evidence="1">Egg cell-secreted protein 1.1</fullName>
    </submittedName>
</protein>
<evidence type="ECO:0000313" key="2">
    <source>
        <dbReference type="Proteomes" id="UP001164539"/>
    </source>
</evidence>
<accession>A0ACC1WPZ4</accession>
<dbReference type="EMBL" id="CM051407">
    <property type="protein sequence ID" value="KAJ4700993.1"/>
    <property type="molecule type" value="Genomic_DNA"/>
</dbReference>
<reference evidence="1 2" key="1">
    <citation type="journal article" date="2023" name="Science">
        <title>Complex scaffold remodeling in plant triterpene biosynthesis.</title>
        <authorList>
            <person name="De La Pena R."/>
            <person name="Hodgson H."/>
            <person name="Liu J.C."/>
            <person name="Stephenson M.J."/>
            <person name="Martin A.C."/>
            <person name="Owen C."/>
            <person name="Harkess A."/>
            <person name="Leebens-Mack J."/>
            <person name="Jimenez L.E."/>
            <person name="Osbourn A."/>
            <person name="Sattely E.S."/>
        </authorList>
    </citation>
    <scope>NUCLEOTIDE SEQUENCE [LARGE SCALE GENOMIC DNA]</scope>
    <source>
        <strain evidence="2">cv. JPN11</strain>
        <tissue evidence="1">Leaf</tissue>
    </source>
</reference>
<name>A0ACC1WPZ4_MELAZ</name>
<keyword evidence="2" id="KW-1185">Reference proteome</keyword>
<proteinExistence type="predicted"/>
<gene>
    <name evidence="1" type="ORF">OWV82_024299</name>
</gene>